<feature type="compositionally biased region" description="Basic and acidic residues" evidence="8">
    <location>
        <begin position="166"/>
        <end position="176"/>
    </location>
</feature>
<evidence type="ECO:0000256" key="7">
    <source>
        <dbReference type="PROSITE-ProRule" id="PRU00175"/>
    </source>
</evidence>
<feature type="compositionally biased region" description="Basic residues" evidence="8">
    <location>
        <begin position="179"/>
        <end position="189"/>
    </location>
</feature>
<dbReference type="InterPro" id="IPR018866">
    <property type="entry name" value="Znf-4CXXC_R1"/>
</dbReference>
<organism evidence="11 12">
    <name type="scientific">Hevea brasiliensis</name>
    <name type="common">Para rubber tree</name>
    <name type="synonym">Siphonia brasiliensis</name>
    <dbReference type="NCBI Taxonomy" id="3981"/>
    <lineage>
        <taxon>Eukaryota</taxon>
        <taxon>Viridiplantae</taxon>
        <taxon>Streptophyta</taxon>
        <taxon>Embryophyta</taxon>
        <taxon>Tracheophyta</taxon>
        <taxon>Spermatophyta</taxon>
        <taxon>Magnoliopsida</taxon>
        <taxon>eudicotyledons</taxon>
        <taxon>Gunneridae</taxon>
        <taxon>Pentapetalae</taxon>
        <taxon>rosids</taxon>
        <taxon>fabids</taxon>
        <taxon>Malpighiales</taxon>
        <taxon>Euphorbiaceae</taxon>
        <taxon>Crotonoideae</taxon>
        <taxon>Micrandreae</taxon>
        <taxon>Hevea</taxon>
    </lineage>
</organism>
<dbReference type="InterPro" id="IPR003347">
    <property type="entry name" value="JmjC_dom"/>
</dbReference>
<feature type="compositionally biased region" description="Polar residues" evidence="8">
    <location>
        <begin position="261"/>
        <end position="275"/>
    </location>
</feature>
<evidence type="ECO:0000256" key="8">
    <source>
        <dbReference type="SAM" id="MobiDB-lite"/>
    </source>
</evidence>
<evidence type="ECO:0000256" key="2">
    <source>
        <dbReference type="ARBA" id="ARBA00006801"/>
    </source>
</evidence>
<evidence type="ECO:0000256" key="4">
    <source>
        <dbReference type="ARBA" id="ARBA00023015"/>
    </source>
</evidence>
<keyword evidence="7" id="KW-0862">Zinc</keyword>
<evidence type="ECO:0000313" key="11">
    <source>
        <dbReference type="EMBL" id="KAJ9178746.1"/>
    </source>
</evidence>
<comment type="caution">
    <text evidence="11">The sequence shown here is derived from an EMBL/GenBank/DDBJ whole genome shotgun (WGS) entry which is preliminary data.</text>
</comment>
<keyword evidence="6" id="KW-0539">Nucleus</keyword>
<dbReference type="PROSITE" id="PS50089">
    <property type="entry name" value="ZF_RING_2"/>
    <property type="match status" value="1"/>
</dbReference>
<feature type="region of interest" description="Disordered" evidence="8">
    <location>
        <begin position="101"/>
        <end position="201"/>
    </location>
</feature>
<evidence type="ECO:0000259" key="10">
    <source>
        <dbReference type="PROSITE" id="PS51184"/>
    </source>
</evidence>
<evidence type="ECO:0008006" key="13">
    <source>
        <dbReference type="Google" id="ProtNLM"/>
    </source>
</evidence>
<keyword evidence="7" id="KW-0863">Zinc-finger</keyword>
<dbReference type="Pfam" id="PF02373">
    <property type="entry name" value="JmjC"/>
    <property type="match status" value="1"/>
</dbReference>
<feature type="compositionally biased region" description="Basic and acidic residues" evidence="8">
    <location>
        <begin position="282"/>
        <end position="293"/>
    </location>
</feature>
<dbReference type="EMBL" id="JARPOI010000006">
    <property type="protein sequence ID" value="KAJ9178746.1"/>
    <property type="molecule type" value="Genomic_DNA"/>
</dbReference>
<reference evidence="11" key="1">
    <citation type="journal article" date="2023" name="Plant Biotechnol. J.">
        <title>Chromosome-level wild Hevea brasiliensis genome provides new tools for genomic-assisted breeding and valuable loci to elevate rubber yield.</title>
        <authorList>
            <person name="Cheng H."/>
            <person name="Song X."/>
            <person name="Hu Y."/>
            <person name="Wu T."/>
            <person name="Yang Q."/>
            <person name="An Z."/>
            <person name="Feng S."/>
            <person name="Deng Z."/>
            <person name="Wu W."/>
            <person name="Zeng X."/>
            <person name="Tu M."/>
            <person name="Wang X."/>
            <person name="Huang H."/>
        </authorList>
    </citation>
    <scope>NUCLEOTIDE SEQUENCE</scope>
    <source>
        <strain evidence="11">MT/VB/25A 57/8</strain>
    </source>
</reference>
<dbReference type="SUPFAM" id="SSF51197">
    <property type="entry name" value="Clavaminate synthase-like"/>
    <property type="match status" value="1"/>
</dbReference>
<dbReference type="SMART" id="SM00558">
    <property type="entry name" value="JmjC"/>
    <property type="match status" value="1"/>
</dbReference>
<dbReference type="PROSITE" id="PS51184">
    <property type="entry name" value="JMJC"/>
    <property type="match status" value="1"/>
</dbReference>
<feature type="region of interest" description="Disordered" evidence="8">
    <location>
        <begin position="249"/>
        <end position="360"/>
    </location>
</feature>
<feature type="compositionally biased region" description="Basic residues" evidence="8">
    <location>
        <begin position="303"/>
        <end position="314"/>
    </location>
</feature>
<keyword evidence="5" id="KW-0804">Transcription</keyword>
<dbReference type="PANTHER" id="PTHR12549:SF11">
    <property type="entry name" value="LYSINE-SPECIFIC DEMETHYLASE JMJ25"/>
    <property type="match status" value="1"/>
</dbReference>
<keyword evidence="4" id="KW-0805">Transcription regulation</keyword>
<accession>A0ABQ9MI60</accession>
<comment type="subcellular location">
    <subcellularLocation>
        <location evidence="1">Nucleus</location>
    </subcellularLocation>
</comment>
<dbReference type="InterPro" id="IPR001841">
    <property type="entry name" value="Znf_RING"/>
</dbReference>
<feature type="region of interest" description="Disordered" evidence="8">
    <location>
        <begin position="1"/>
        <end position="60"/>
    </location>
</feature>
<dbReference type="InterPro" id="IPR045109">
    <property type="entry name" value="LSDs-like"/>
</dbReference>
<gene>
    <name evidence="11" type="ORF">P3X46_010603</name>
</gene>
<feature type="compositionally biased region" description="Basic residues" evidence="8">
    <location>
        <begin position="120"/>
        <end position="133"/>
    </location>
</feature>
<proteinExistence type="inferred from homology"/>
<feature type="compositionally biased region" description="Basic and acidic residues" evidence="8">
    <location>
        <begin position="101"/>
        <end position="117"/>
    </location>
</feature>
<evidence type="ECO:0000313" key="12">
    <source>
        <dbReference type="Proteomes" id="UP001174677"/>
    </source>
</evidence>
<dbReference type="Gene3D" id="2.60.120.650">
    <property type="entry name" value="Cupin"/>
    <property type="match status" value="1"/>
</dbReference>
<evidence type="ECO:0000256" key="3">
    <source>
        <dbReference type="ARBA" id="ARBA00022723"/>
    </source>
</evidence>
<dbReference type="Pfam" id="PF10497">
    <property type="entry name" value="zf-4CXXC_R1"/>
    <property type="match status" value="1"/>
</dbReference>
<keyword evidence="12" id="KW-1185">Reference proteome</keyword>
<keyword evidence="3" id="KW-0479">Metal-binding</keyword>
<name>A0ABQ9MI60_HEVBR</name>
<sequence>MGRGRKRQLPQLTLDISSELPETEEDGGGDVLPQGKEQSLENQEHYSVIGDVNREKPEGIEESGTEIYGYVEEIGGGFINNKLIIEVGEKKAVEIEEKWKESSEKAVKNCDSGKDGGMRMGKKRGRKPKKNKERLHVQDAECGSVERSGEKVEKVEEESLANGQTMKEKGEVEEAAAKCIRRRGRKKGSRNGGKVAGLNQKQNAFVAEKGAEDGEELQDSVVKDGEKWDNMGRQRTLDLKNEVFLKQDEEVVTPGNEGTDMVNQENGGSIEVNENSYRKKLRANEKKVSYAEKGEEDEEVSVRKKRGRKSRKVAKVTGKEGSEIETVNENGDLAEGNGKEVTKRGRKKHNKERNDGKRESLTINGGMVNSLRQDAKELEINKHSDEFIAELCLTNCHQCKRNDKGSVVCCQKCETKRYCIPCLTNWYPKMTMDEVAAACPVCRGNCNCKACLRDTSKKCLDKLKSLVVSDDRKVLYSKYLLQALLPYLKQLNEEQMMERKIEARKQGVSLAELQIQNANCPTDERIYCDNCRTSIFDYHRSCSNCFSDLCLICCWEIRDGHLNGGGQELVVEYINRGFDYLHGGKSEVILQDEVLLGTSSKDPPRSNFGWKKNEDGSIVCRCGFSNLELKCLFSGNWALELMKRAEDVARRYELDMATTPVERCACFNSLGDVDMGSNELLKAASRENSDDNYLYYPRAINIKEEDLKHFQYHWMRAEPVVVSNVLETGTGLSWEPTVMWRAFRQIRNEKRDTLLDVKAIECLAWCEVDINVHQFFTGYLDGRFDTKMWPQILKLKDWPPSTMFDELMPRHGAEFTFCLPFKEYTHPHKGPLNLAVRLPKESLKPDMGPKTYIAYGCAQELGRGDSVTKLHCDMSDAVNVLTHTAEVTLGRTQLATIEQLKKLHREQDQREIFGNNQVVEEDIDGKMHGSFCGSLPTTDKETGEVDNQTEDSQFTDCAFSSKSELKISKQAEVCQDKLELKCCEADAVQGRGTENSGPSSSGNVSLRSDEGGAVWDIFRREDVPKLQEYLSKHFKEFRHIHCCPLQKVVHPIHDQTFYLTLEHKRKLKEEYAIEPWTFVQKLGDAVFIPAGCPHQVRNLKSCIKVALDFVSPENVGECIRLTEEFRLLPPNHWAKEDKLEASENRGR</sequence>
<dbReference type="Proteomes" id="UP001174677">
    <property type="component" value="Chromosome 6"/>
</dbReference>
<feature type="domain" description="JmjC" evidence="10">
    <location>
        <begin position="827"/>
        <end position="1126"/>
    </location>
</feature>
<evidence type="ECO:0000256" key="1">
    <source>
        <dbReference type="ARBA" id="ARBA00004123"/>
    </source>
</evidence>
<evidence type="ECO:0000256" key="5">
    <source>
        <dbReference type="ARBA" id="ARBA00023163"/>
    </source>
</evidence>
<feature type="domain" description="RING-type" evidence="9">
    <location>
        <begin position="396"/>
        <end position="443"/>
    </location>
</feature>
<protein>
    <recommendedName>
        <fullName evidence="13">JmjC domain-containing protein</fullName>
    </recommendedName>
</protein>
<comment type="similarity">
    <text evidence="2">Belongs to the JARID1 histone demethylase family.</text>
</comment>
<evidence type="ECO:0000256" key="6">
    <source>
        <dbReference type="ARBA" id="ARBA00023242"/>
    </source>
</evidence>
<dbReference type="PANTHER" id="PTHR12549">
    <property type="entry name" value="JMJC DOMAIN-CONTAINING HISTONE DEMETHYLATION PROTEIN"/>
    <property type="match status" value="1"/>
</dbReference>
<evidence type="ECO:0000259" key="9">
    <source>
        <dbReference type="PROSITE" id="PS50089"/>
    </source>
</evidence>